<organism evidence="2 3">
    <name type="scientific">Trichosporon asahii var. asahii (strain CBS 8904)</name>
    <name type="common">Yeast</name>
    <dbReference type="NCBI Taxonomy" id="1220162"/>
    <lineage>
        <taxon>Eukaryota</taxon>
        <taxon>Fungi</taxon>
        <taxon>Dikarya</taxon>
        <taxon>Basidiomycota</taxon>
        <taxon>Agaricomycotina</taxon>
        <taxon>Tremellomycetes</taxon>
        <taxon>Trichosporonales</taxon>
        <taxon>Trichosporonaceae</taxon>
        <taxon>Trichosporon</taxon>
    </lineage>
</organism>
<feature type="region of interest" description="Disordered" evidence="1">
    <location>
        <begin position="391"/>
        <end position="511"/>
    </location>
</feature>
<feature type="compositionally biased region" description="Polar residues" evidence="1">
    <location>
        <begin position="283"/>
        <end position="295"/>
    </location>
</feature>
<dbReference type="Proteomes" id="UP000006757">
    <property type="component" value="Unassembled WGS sequence"/>
</dbReference>
<feature type="region of interest" description="Disordered" evidence="1">
    <location>
        <begin position="52"/>
        <end position="305"/>
    </location>
</feature>
<name>K1VY12_TRIAC</name>
<feature type="compositionally biased region" description="Low complexity" evidence="1">
    <location>
        <begin position="406"/>
        <end position="428"/>
    </location>
</feature>
<comment type="caution">
    <text evidence="2">The sequence shown here is derived from an EMBL/GenBank/DDBJ whole genome shotgun (WGS) entry which is preliminary data.</text>
</comment>
<dbReference type="HOGENOM" id="CLU_542046_0_0_1"/>
<feature type="compositionally biased region" description="Polar residues" evidence="1">
    <location>
        <begin position="225"/>
        <end position="236"/>
    </location>
</feature>
<dbReference type="STRING" id="1220162.K1VY12"/>
<feature type="compositionally biased region" description="Low complexity" evidence="1">
    <location>
        <begin position="190"/>
        <end position="203"/>
    </location>
</feature>
<feature type="compositionally biased region" description="Basic and acidic residues" evidence="1">
    <location>
        <begin position="110"/>
        <end position="126"/>
    </location>
</feature>
<dbReference type="AlphaFoldDB" id="K1VY12"/>
<accession>K1VY12</accession>
<dbReference type="InParanoid" id="K1VY12"/>
<protein>
    <submittedName>
        <fullName evidence="2">Uncharacterized protein</fullName>
    </submittedName>
</protein>
<feature type="compositionally biased region" description="Pro residues" evidence="1">
    <location>
        <begin position="243"/>
        <end position="255"/>
    </location>
</feature>
<gene>
    <name evidence="2" type="ORF">A1Q2_04164</name>
</gene>
<evidence type="ECO:0000256" key="1">
    <source>
        <dbReference type="SAM" id="MobiDB-lite"/>
    </source>
</evidence>
<reference evidence="2 3" key="1">
    <citation type="journal article" date="2012" name="Eukaryot. Cell">
        <title>Genome sequence of the Trichosporon asahii environmental strain CBS 8904.</title>
        <authorList>
            <person name="Yang R.Y."/>
            <person name="Li H.T."/>
            <person name="Zhu H."/>
            <person name="Zhou G.P."/>
            <person name="Wang M."/>
            <person name="Wang L."/>
        </authorList>
    </citation>
    <scope>NUCLEOTIDE SEQUENCE [LARGE SCALE GENOMIC DNA]</scope>
    <source>
        <strain evidence="2 3">CBS 8904</strain>
    </source>
</reference>
<dbReference type="EMBL" id="AMBO01000313">
    <property type="protein sequence ID" value="EKD01603.1"/>
    <property type="molecule type" value="Genomic_DNA"/>
</dbReference>
<keyword evidence="3" id="KW-1185">Reference proteome</keyword>
<proteinExistence type="predicted"/>
<feature type="compositionally biased region" description="Pro residues" evidence="1">
    <location>
        <begin position="179"/>
        <end position="189"/>
    </location>
</feature>
<evidence type="ECO:0000313" key="3">
    <source>
        <dbReference type="Proteomes" id="UP000006757"/>
    </source>
</evidence>
<feature type="compositionally biased region" description="Low complexity" evidence="1">
    <location>
        <begin position="450"/>
        <end position="464"/>
    </location>
</feature>
<evidence type="ECO:0000313" key="2">
    <source>
        <dbReference type="EMBL" id="EKD01603.1"/>
    </source>
</evidence>
<feature type="compositionally biased region" description="Low complexity" evidence="1">
    <location>
        <begin position="211"/>
        <end position="224"/>
    </location>
</feature>
<sequence length="511" mass="54548">MRGPGLDTIHSALRSTAFDLPVDDSDLARACLLGAEVLGIQDPIDEMQLGHLRAPDQPSAARRRLASRPSSGLWTDDLATHRRAPPPPSGAKSAPVTPRKSPLRSVPSTPRREASTAEKEKAEEIARVATPPPQAQTTPRRSSGPRKARPSYPPQSPSQRARSTSVSISPPRTLSPAQSLPPPRAPSPRPKSTTPTPSPAFTSILDRPHPRSQQRPRSVSPPSSILVTPTETTFILPTQVAPIPFPVPKPTPPTSPTSVSFADQQSQPRTPTKPPSKTDESQRTPTQKSVTQLKQKQQKQRPVTLHSIQYHDLADLARLSLDEPTEPSDMKPPPLLKLATQGKRPVYGSANAQFSALVLVKSNTPSIYDCAAGSASCSSLVSHSASIHHASISSRGHGHMRTQSHGAPRTPTSPRTPRTPHTPGHAPANAPGTAFPGEVCEVPSISVTAPTPSSPRFSFSSLFPPKAPKSPLSPQKRPTRQRRVSAEASQWAWGAKRGSRQSSAQGGPESG</sequence>
<feature type="compositionally biased region" description="Polar residues" evidence="1">
    <location>
        <begin position="261"/>
        <end position="270"/>
    </location>
</feature>